<dbReference type="RefSeq" id="WP_375519716.1">
    <property type="nucleotide sequence ID" value="NZ_JBHIRY010000006.1"/>
</dbReference>
<protein>
    <submittedName>
        <fullName evidence="2">Rpn family recombination-promoting nuclease/putative transposase</fullName>
    </submittedName>
</protein>
<dbReference type="Proteomes" id="UP001580430">
    <property type="component" value="Unassembled WGS sequence"/>
</dbReference>
<name>A0ABV5C2M8_9BACL</name>
<gene>
    <name evidence="2" type="ORF">ACE5LO_09220</name>
</gene>
<reference evidence="2 3" key="1">
    <citation type="submission" date="2024-09" db="EMBL/GenBank/DDBJ databases">
        <title>Paenibacillus zeirhizospherea sp. nov., isolated from surface of the maize (Zea mays) roots in a horticulture field, Hungary.</title>
        <authorList>
            <person name="Marton D."/>
            <person name="Farkas M."/>
            <person name="Bedics A."/>
            <person name="Toth E."/>
            <person name="Tancsics A."/>
            <person name="Boka K."/>
            <person name="Marati G."/>
            <person name="Kriszt B."/>
            <person name="Cserhati M."/>
        </authorList>
    </citation>
    <scope>NUCLEOTIDE SEQUENCE [LARGE SCALE GENOMIC DNA]</scope>
    <source>
        <strain evidence="2 3">JCM 18446</strain>
    </source>
</reference>
<organism evidence="2 3">
    <name type="scientific">Paenibacillus medicaginis</name>
    <dbReference type="NCBI Taxonomy" id="1470560"/>
    <lineage>
        <taxon>Bacteria</taxon>
        <taxon>Bacillati</taxon>
        <taxon>Bacillota</taxon>
        <taxon>Bacilli</taxon>
        <taxon>Bacillales</taxon>
        <taxon>Paenibacillaceae</taxon>
        <taxon>Paenibacillus</taxon>
    </lineage>
</organism>
<keyword evidence="3" id="KW-1185">Reference proteome</keyword>
<dbReference type="Pfam" id="PF04754">
    <property type="entry name" value="Transposase_31"/>
    <property type="match status" value="1"/>
</dbReference>
<evidence type="ECO:0000259" key="1">
    <source>
        <dbReference type="Pfam" id="PF04754"/>
    </source>
</evidence>
<dbReference type="InterPro" id="IPR006842">
    <property type="entry name" value="Transposase_31"/>
</dbReference>
<sequence>MGNPEQPSQPLRRKNTPHDEALKKLLQTFFKEFIELFFPELDRMLDHRQTRFLMQELLVDIVGQEARELDLLLETKYTELDAYVLVHFEPQSYREADFHERMFIYFSRLFERHRKEHKLIIPIAIFTADDVKDEPDALTMAIPGHDILHFQFLKVELRKQNWRQFIESDNPVAAAIAKETG</sequence>
<dbReference type="EMBL" id="JBHIRY010000006">
    <property type="protein sequence ID" value="MFB5760572.1"/>
    <property type="molecule type" value="Genomic_DNA"/>
</dbReference>
<evidence type="ECO:0000313" key="3">
    <source>
        <dbReference type="Proteomes" id="UP001580430"/>
    </source>
</evidence>
<proteinExistence type="predicted"/>
<comment type="caution">
    <text evidence="2">The sequence shown here is derived from an EMBL/GenBank/DDBJ whole genome shotgun (WGS) entry which is preliminary data.</text>
</comment>
<feature type="domain" description="Transposase (putative) YhgA-like" evidence="1">
    <location>
        <begin position="16"/>
        <end position="124"/>
    </location>
</feature>
<evidence type="ECO:0000313" key="2">
    <source>
        <dbReference type="EMBL" id="MFB5760572.1"/>
    </source>
</evidence>
<accession>A0ABV5C2M8</accession>